<dbReference type="CDD" id="cd01796">
    <property type="entry name" value="Ubl_Ddi1_like"/>
    <property type="match status" value="1"/>
</dbReference>
<dbReference type="InterPro" id="IPR000626">
    <property type="entry name" value="Ubiquitin-like_dom"/>
</dbReference>
<accession>A0A1S3K3E4</accession>
<feature type="coiled-coil region" evidence="9">
    <location>
        <begin position="173"/>
        <end position="201"/>
    </location>
</feature>
<keyword evidence="6" id="KW-0064">Aspartyl protease</keyword>
<dbReference type="SUPFAM" id="SSF46934">
    <property type="entry name" value="UBA-like"/>
    <property type="match status" value="1"/>
</dbReference>
<dbReference type="InterPro" id="IPR015940">
    <property type="entry name" value="UBA"/>
</dbReference>
<organism evidence="13 14">
    <name type="scientific">Lingula anatina</name>
    <name type="common">Brachiopod</name>
    <name type="synonym">Lingula unguis</name>
    <dbReference type="NCBI Taxonomy" id="7574"/>
    <lineage>
        <taxon>Eukaryota</taxon>
        <taxon>Metazoa</taxon>
        <taxon>Spiralia</taxon>
        <taxon>Lophotrochozoa</taxon>
        <taxon>Brachiopoda</taxon>
        <taxon>Linguliformea</taxon>
        <taxon>Lingulata</taxon>
        <taxon>Lingulida</taxon>
        <taxon>Linguloidea</taxon>
        <taxon>Lingulidae</taxon>
        <taxon>Lingula</taxon>
    </lineage>
</organism>
<feature type="domain" description="Ubiquitin-like" evidence="12">
    <location>
        <begin position="1"/>
        <end position="70"/>
    </location>
</feature>
<sequence>MKVTITTLSDDIFTLEAAGDIELENFKALCEFETGIPAREISIMWNGRPLLDEKKTLSAYGINDGDVLLLQQLRGPQGRPTDTPQPPAGAQVGPGGGQLPFIDFSSVAIPGTSAGASHQSAQGGARGGGGVPPGGVPEDPAVLMEMLLSSPHEMSLLKERNPPLADAVLSRNLEKFTEVLNKQKAERAERERERIRMLSADPFDADVQQKIAEEIRLQNVESNMETAMEYAPESFGQVAMLYIDCKVNGHDVKAFVDSGAQMTIMSQKCAERCHIMRLVDTRWAGIAKGVGTQKIIGRVHLCQIQIGPDFLQSSFSILEDQPMDMLLGLDMLKRHQCCIDLKRGTLVIGTTGTETPFLTESDLPDHARLNRTASEVDEGQLQEHEDRELAEALNKSAKEAGGSHSKDSKTSQPQRPLSQSTSSASSSSSSTPSSQSGTATFPETVIKRIMDYGFPRQQAIEALRNANGNAETALAILLASSLQIPK</sequence>
<feature type="compositionally biased region" description="Gly residues" evidence="10">
    <location>
        <begin position="124"/>
        <end position="133"/>
    </location>
</feature>
<feature type="domain" description="UBA" evidence="11">
    <location>
        <begin position="440"/>
        <end position="480"/>
    </location>
</feature>
<dbReference type="SMART" id="SM00213">
    <property type="entry name" value="UBQ"/>
    <property type="match status" value="1"/>
</dbReference>
<dbReference type="AlphaFoldDB" id="A0A1S3K3E4"/>
<dbReference type="Gene3D" id="1.10.8.10">
    <property type="entry name" value="DNA helicase RuvA subunit, C-terminal domain"/>
    <property type="match status" value="1"/>
</dbReference>
<keyword evidence="9" id="KW-0175">Coiled coil</keyword>
<keyword evidence="4" id="KW-0963">Cytoplasm</keyword>
<dbReference type="GO" id="GO:0005737">
    <property type="term" value="C:cytoplasm"/>
    <property type="evidence" value="ECO:0007669"/>
    <property type="project" value="UniProtKB-SubCell"/>
</dbReference>
<dbReference type="Pfam" id="PF00240">
    <property type="entry name" value="ubiquitin"/>
    <property type="match status" value="1"/>
</dbReference>
<dbReference type="PROSITE" id="PS50030">
    <property type="entry name" value="UBA"/>
    <property type="match status" value="1"/>
</dbReference>
<dbReference type="InParanoid" id="A0A1S3K3E4"/>
<dbReference type="GO" id="GO:0015031">
    <property type="term" value="P:protein transport"/>
    <property type="evidence" value="ECO:0007669"/>
    <property type="project" value="UniProtKB-KW"/>
</dbReference>
<name>A0A1S3K3E4_LINAN</name>
<dbReference type="SUPFAM" id="SSF50630">
    <property type="entry name" value="Acid proteases"/>
    <property type="match status" value="1"/>
</dbReference>
<keyword evidence="13" id="KW-1185">Reference proteome</keyword>
<dbReference type="GO" id="GO:0006508">
    <property type="term" value="P:proteolysis"/>
    <property type="evidence" value="ECO:0007669"/>
    <property type="project" value="UniProtKB-KW"/>
</dbReference>
<dbReference type="KEGG" id="lak:106178348"/>
<evidence type="ECO:0000256" key="5">
    <source>
        <dbReference type="ARBA" id="ARBA00022670"/>
    </source>
</evidence>
<dbReference type="PANTHER" id="PTHR15397:SF3">
    <property type="entry name" value="DNA DAMAGE INDUCIBLE 1 HOMOLOG 2"/>
    <property type="match status" value="1"/>
</dbReference>
<keyword evidence="5" id="KW-0645">Protease</keyword>
<evidence type="ECO:0000256" key="6">
    <source>
        <dbReference type="ARBA" id="ARBA00022750"/>
    </source>
</evidence>
<dbReference type="InterPro" id="IPR057273">
    <property type="entry name" value="Ddi1/2_HDD"/>
</dbReference>
<dbReference type="PANTHER" id="PTHR15397">
    <property type="entry name" value="SODIUM-GLUCOSE COTRANSPORTER REGULATORY PROTEIN -RELATED"/>
    <property type="match status" value="1"/>
</dbReference>
<dbReference type="Pfam" id="PF09668">
    <property type="entry name" value="Asp_protease"/>
    <property type="match status" value="1"/>
</dbReference>
<evidence type="ECO:0000256" key="10">
    <source>
        <dbReference type="SAM" id="MobiDB-lite"/>
    </source>
</evidence>
<comment type="similarity">
    <text evidence="2">Belongs to the DDI1 family.</text>
</comment>
<feature type="compositionally biased region" description="Low complexity" evidence="10">
    <location>
        <begin position="112"/>
        <end position="123"/>
    </location>
</feature>
<dbReference type="Proteomes" id="UP000085678">
    <property type="component" value="Unplaced"/>
</dbReference>
<dbReference type="PROSITE" id="PS50053">
    <property type="entry name" value="UBIQUITIN_2"/>
    <property type="match status" value="1"/>
</dbReference>
<evidence type="ECO:0000256" key="2">
    <source>
        <dbReference type="ARBA" id="ARBA00009136"/>
    </source>
</evidence>
<protein>
    <submittedName>
        <fullName evidence="14">Protein DDI1 homolog 2-like isoform X1</fullName>
    </submittedName>
</protein>
<keyword evidence="7" id="KW-0378">Hydrolase</keyword>
<evidence type="ECO:0000256" key="4">
    <source>
        <dbReference type="ARBA" id="ARBA00022490"/>
    </source>
</evidence>
<keyword evidence="8" id="KW-0653">Protein transport</keyword>
<evidence type="ECO:0000256" key="1">
    <source>
        <dbReference type="ARBA" id="ARBA00004496"/>
    </source>
</evidence>
<proteinExistence type="inferred from homology"/>
<evidence type="ECO:0000313" key="13">
    <source>
        <dbReference type="Proteomes" id="UP000085678"/>
    </source>
</evidence>
<feature type="region of interest" description="Disordered" evidence="10">
    <location>
        <begin position="393"/>
        <end position="441"/>
    </location>
</feature>
<dbReference type="InterPro" id="IPR021109">
    <property type="entry name" value="Peptidase_aspartic_dom_sf"/>
</dbReference>
<feature type="compositionally biased region" description="Low complexity" evidence="10">
    <location>
        <begin position="418"/>
        <end position="440"/>
    </location>
</feature>
<dbReference type="InterPro" id="IPR029071">
    <property type="entry name" value="Ubiquitin-like_domsf"/>
</dbReference>
<evidence type="ECO:0000256" key="7">
    <source>
        <dbReference type="ARBA" id="ARBA00022801"/>
    </source>
</evidence>
<dbReference type="Pfam" id="PF00627">
    <property type="entry name" value="UBA"/>
    <property type="match status" value="1"/>
</dbReference>
<evidence type="ECO:0000259" key="11">
    <source>
        <dbReference type="PROSITE" id="PS50030"/>
    </source>
</evidence>
<dbReference type="FunCoup" id="A0A1S3K3E4">
    <property type="interactions" value="1930"/>
</dbReference>
<dbReference type="Gene3D" id="2.40.70.10">
    <property type="entry name" value="Acid Proteases"/>
    <property type="match status" value="1"/>
</dbReference>
<dbReference type="OrthoDB" id="1047367at2759"/>
<dbReference type="InterPro" id="IPR019103">
    <property type="entry name" value="Peptidase_aspartic_DDI1-type"/>
</dbReference>
<dbReference type="InterPro" id="IPR033882">
    <property type="entry name" value="DDI1_N"/>
</dbReference>
<reference evidence="14" key="1">
    <citation type="submission" date="2025-08" db="UniProtKB">
        <authorList>
            <consortium name="RefSeq"/>
        </authorList>
    </citation>
    <scope>IDENTIFICATION</scope>
    <source>
        <tissue evidence="14">Gonads</tissue>
    </source>
</reference>
<evidence type="ECO:0000256" key="3">
    <source>
        <dbReference type="ARBA" id="ARBA00022448"/>
    </source>
</evidence>
<gene>
    <name evidence="14" type="primary">LOC106178348</name>
</gene>
<dbReference type="InterPro" id="IPR009060">
    <property type="entry name" value="UBA-like_sf"/>
</dbReference>
<dbReference type="SMART" id="SM00165">
    <property type="entry name" value="UBA"/>
    <property type="match status" value="1"/>
</dbReference>
<dbReference type="RefSeq" id="XP_013416939.1">
    <property type="nucleotide sequence ID" value="XM_013561485.2"/>
</dbReference>
<evidence type="ECO:0000256" key="8">
    <source>
        <dbReference type="ARBA" id="ARBA00022927"/>
    </source>
</evidence>
<dbReference type="FunFam" id="2.40.70.10:FF:000005">
    <property type="entry name" value="DNA damage inducible 1 homolog 2"/>
    <property type="match status" value="1"/>
</dbReference>
<dbReference type="CDD" id="cd05479">
    <property type="entry name" value="RP_DDI"/>
    <property type="match status" value="1"/>
</dbReference>
<dbReference type="Gene3D" id="3.10.20.90">
    <property type="entry name" value="Phosphatidylinositol 3-kinase Catalytic Subunit, Chain A, domain 1"/>
    <property type="match status" value="1"/>
</dbReference>
<dbReference type="STRING" id="7574.A0A1S3K3E4"/>
<dbReference type="GO" id="GO:0004190">
    <property type="term" value="F:aspartic-type endopeptidase activity"/>
    <property type="evidence" value="ECO:0007669"/>
    <property type="project" value="UniProtKB-KW"/>
</dbReference>
<keyword evidence="3" id="KW-0813">Transport</keyword>
<dbReference type="GeneID" id="106178348"/>
<feature type="region of interest" description="Disordered" evidence="10">
    <location>
        <begin position="112"/>
        <end position="138"/>
    </location>
</feature>
<evidence type="ECO:0000256" key="9">
    <source>
        <dbReference type="SAM" id="Coils"/>
    </source>
</evidence>
<dbReference type="Pfam" id="PF24669">
    <property type="entry name" value="Ddi2_HDD"/>
    <property type="match status" value="1"/>
</dbReference>
<evidence type="ECO:0000313" key="14">
    <source>
        <dbReference type="RefSeq" id="XP_013416939.1"/>
    </source>
</evidence>
<evidence type="ECO:0000259" key="12">
    <source>
        <dbReference type="PROSITE" id="PS50053"/>
    </source>
</evidence>
<dbReference type="SUPFAM" id="SSF54236">
    <property type="entry name" value="Ubiquitin-like"/>
    <property type="match status" value="1"/>
</dbReference>
<comment type="subcellular location">
    <subcellularLocation>
        <location evidence="1">Cytoplasm</location>
    </subcellularLocation>
</comment>